<comment type="similarity">
    <text evidence="1 6">Belongs to the iron/manganese superoxide dismutase family.</text>
</comment>
<dbReference type="SUPFAM" id="SSF46609">
    <property type="entry name" value="Fe,Mn superoxide dismutase (SOD), N-terminal domain"/>
    <property type="match status" value="1"/>
</dbReference>
<feature type="binding site" evidence="5">
    <location>
        <position position="49"/>
    </location>
    <ligand>
        <name>Mn(2+)</name>
        <dbReference type="ChEBI" id="CHEBI:29035"/>
    </ligand>
</feature>
<dbReference type="EC" id="1.15.1.1" evidence="2 6"/>
<feature type="signal peptide" evidence="7">
    <location>
        <begin position="1"/>
        <end position="23"/>
    </location>
</feature>
<evidence type="ECO:0000313" key="10">
    <source>
        <dbReference type="EMBL" id="SPL70447.1"/>
    </source>
</evidence>
<feature type="binding site" evidence="5">
    <location>
        <position position="192"/>
    </location>
    <ligand>
        <name>Mn(2+)</name>
        <dbReference type="ChEBI" id="CHEBI:29035"/>
    </ligand>
</feature>
<dbReference type="AlphaFoldDB" id="A0A2U3MYE2"/>
<evidence type="ECO:0000256" key="2">
    <source>
        <dbReference type="ARBA" id="ARBA00012682"/>
    </source>
</evidence>
<evidence type="ECO:0000313" key="11">
    <source>
        <dbReference type="Proteomes" id="UP000245974"/>
    </source>
</evidence>
<name>A0A2U3MYE2_9GAMM</name>
<dbReference type="InterPro" id="IPR019831">
    <property type="entry name" value="Mn/Fe_SOD_N"/>
</dbReference>
<dbReference type="RefSeq" id="WP_121973920.1">
    <property type="nucleotide sequence ID" value="NZ_OOGT01000060.1"/>
</dbReference>
<evidence type="ECO:0000256" key="4">
    <source>
        <dbReference type="ARBA" id="ARBA00023002"/>
    </source>
</evidence>
<dbReference type="FunFam" id="3.55.40.20:FF:000001">
    <property type="entry name" value="Superoxide dismutase"/>
    <property type="match status" value="1"/>
</dbReference>
<feature type="binding site" evidence="5">
    <location>
        <position position="188"/>
    </location>
    <ligand>
        <name>Mn(2+)</name>
        <dbReference type="ChEBI" id="CHEBI:29035"/>
    </ligand>
</feature>
<evidence type="ECO:0000256" key="7">
    <source>
        <dbReference type="SAM" id="SignalP"/>
    </source>
</evidence>
<feature type="domain" description="Manganese/iron superoxide dismutase N-terminal" evidence="8">
    <location>
        <begin position="25"/>
        <end position="107"/>
    </location>
</feature>
<dbReference type="InterPro" id="IPR036314">
    <property type="entry name" value="SOD_C_sf"/>
</dbReference>
<evidence type="ECO:0000256" key="3">
    <source>
        <dbReference type="ARBA" id="ARBA00022723"/>
    </source>
</evidence>
<keyword evidence="7" id="KW-0732">Signal</keyword>
<organism evidence="10 11">
    <name type="scientific">Acinetobacter stercoris</name>
    <dbReference type="NCBI Taxonomy" id="2126983"/>
    <lineage>
        <taxon>Bacteria</taxon>
        <taxon>Pseudomonadati</taxon>
        <taxon>Pseudomonadota</taxon>
        <taxon>Gammaproteobacteria</taxon>
        <taxon>Moraxellales</taxon>
        <taxon>Moraxellaceae</taxon>
        <taxon>Acinetobacter</taxon>
    </lineage>
</organism>
<dbReference type="PANTHER" id="PTHR43595">
    <property type="entry name" value="37S RIBOSOMAL PROTEIN S26, MITOCHONDRIAL"/>
    <property type="match status" value="1"/>
</dbReference>
<dbReference type="Gene3D" id="1.10.287.990">
    <property type="entry name" value="Fe,Mn superoxide dismutase (SOD) domain"/>
    <property type="match status" value="1"/>
</dbReference>
<evidence type="ECO:0000256" key="6">
    <source>
        <dbReference type="RuleBase" id="RU000414"/>
    </source>
</evidence>
<dbReference type="GO" id="GO:0004784">
    <property type="term" value="F:superoxide dismutase activity"/>
    <property type="evidence" value="ECO:0007669"/>
    <property type="project" value="UniProtKB-EC"/>
</dbReference>
<feature type="chain" id="PRO_5015614209" description="Superoxide dismutase" evidence="7">
    <location>
        <begin position="24"/>
        <end position="227"/>
    </location>
</feature>
<evidence type="ECO:0000256" key="1">
    <source>
        <dbReference type="ARBA" id="ARBA00008714"/>
    </source>
</evidence>
<dbReference type="FunCoup" id="A0A2U3MYE2">
    <property type="interactions" value="470"/>
</dbReference>
<dbReference type="Proteomes" id="UP000245974">
    <property type="component" value="Unassembled WGS sequence"/>
</dbReference>
<evidence type="ECO:0000259" key="8">
    <source>
        <dbReference type="Pfam" id="PF00081"/>
    </source>
</evidence>
<comment type="function">
    <text evidence="6">Destroys radicals which are normally produced within the cells and which are toxic to biological systems.</text>
</comment>
<dbReference type="Pfam" id="PF02777">
    <property type="entry name" value="Sod_Fe_C"/>
    <property type="match status" value="1"/>
</dbReference>
<evidence type="ECO:0000256" key="5">
    <source>
        <dbReference type="PIRSR" id="PIRSR000349-1"/>
    </source>
</evidence>
<dbReference type="InParanoid" id="A0A2U3MYE2"/>
<dbReference type="OrthoDB" id="9803125at2"/>
<dbReference type="EMBL" id="OOGT01000060">
    <property type="protein sequence ID" value="SPL70447.1"/>
    <property type="molecule type" value="Genomic_DNA"/>
</dbReference>
<proteinExistence type="inferred from homology"/>
<dbReference type="InterPro" id="IPR019832">
    <property type="entry name" value="Mn/Fe_SOD_C"/>
</dbReference>
<dbReference type="SUPFAM" id="SSF54719">
    <property type="entry name" value="Fe,Mn superoxide dismutase (SOD), C-terminal domain"/>
    <property type="match status" value="1"/>
</dbReference>
<keyword evidence="4 6" id="KW-0560">Oxidoreductase</keyword>
<reference evidence="11" key="1">
    <citation type="submission" date="2018-03" db="EMBL/GenBank/DDBJ databases">
        <authorList>
            <person name="Blom J."/>
        </authorList>
    </citation>
    <scope>NUCLEOTIDE SEQUENCE [LARGE SCALE GENOMIC DNA]</scope>
    <source>
        <strain evidence="11">KPC-SM-21</strain>
    </source>
</reference>
<dbReference type="GO" id="GO:0005737">
    <property type="term" value="C:cytoplasm"/>
    <property type="evidence" value="ECO:0007669"/>
    <property type="project" value="TreeGrafter"/>
</dbReference>
<comment type="catalytic activity">
    <reaction evidence="6">
        <text>2 superoxide + 2 H(+) = H2O2 + O2</text>
        <dbReference type="Rhea" id="RHEA:20696"/>
        <dbReference type="ChEBI" id="CHEBI:15378"/>
        <dbReference type="ChEBI" id="CHEBI:15379"/>
        <dbReference type="ChEBI" id="CHEBI:16240"/>
        <dbReference type="ChEBI" id="CHEBI:18421"/>
        <dbReference type="EC" id="1.15.1.1"/>
    </reaction>
</comment>
<evidence type="ECO:0000259" key="9">
    <source>
        <dbReference type="Pfam" id="PF02777"/>
    </source>
</evidence>
<feature type="binding site" evidence="5">
    <location>
        <position position="100"/>
    </location>
    <ligand>
        <name>Mn(2+)</name>
        <dbReference type="ChEBI" id="CHEBI:29035"/>
    </ligand>
</feature>
<dbReference type="InterPro" id="IPR001189">
    <property type="entry name" value="Mn/Fe_SOD"/>
</dbReference>
<dbReference type="GO" id="GO:0046914">
    <property type="term" value="F:transition metal ion binding"/>
    <property type="evidence" value="ECO:0007669"/>
    <property type="project" value="UniProtKB-ARBA"/>
</dbReference>
<gene>
    <name evidence="10" type="primary">sodA1</name>
    <name evidence="10" type="ORF">KPC_1625</name>
</gene>
<protein>
    <recommendedName>
        <fullName evidence="2 6">Superoxide dismutase</fullName>
        <ecNumber evidence="2 6">1.15.1.1</ecNumber>
    </recommendedName>
</protein>
<keyword evidence="11" id="KW-1185">Reference proteome</keyword>
<dbReference type="PIRSF" id="PIRSF000349">
    <property type="entry name" value="SODismutase"/>
    <property type="match status" value="1"/>
</dbReference>
<dbReference type="Gene3D" id="3.55.40.20">
    <property type="entry name" value="Iron/manganese superoxide dismutase, C-terminal domain"/>
    <property type="match status" value="1"/>
</dbReference>
<dbReference type="PROSITE" id="PS00088">
    <property type="entry name" value="SOD_MN"/>
    <property type="match status" value="1"/>
</dbReference>
<sequence>MRIFPKGLIGFTLLAGISMSSFADFKQSPLPYATNALEPAIDQKTMEIHYGKHHKAYVDNLNAQIKNYPELDKIDLAALQKQISKYNVSVRNNGGGHFNHTFFWESLAPAAKTGKPNAALLKQINQDFGSLDNFKKKFAEAATGRFGSGWAWLIVNPEGKLEITSTANQDNPLMDVVSEKGQPLLALDVWEHAYYLKYQNRRADYIQSFWSVVNWNKVNERYAQAKK</sequence>
<keyword evidence="3 5" id="KW-0479">Metal-binding</keyword>
<feature type="domain" description="Manganese/iron superoxide dismutase C-terminal" evidence="9">
    <location>
        <begin position="117"/>
        <end position="221"/>
    </location>
</feature>
<dbReference type="InterPro" id="IPR019833">
    <property type="entry name" value="Mn/Fe_SOD_BS"/>
</dbReference>
<dbReference type="InterPro" id="IPR036324">
    <property type="entry name" value="Mn/Fe_SOD_N_sf"/>
</dbReference>
<accession>A0A2U3MYE2</accession>
<dbReference type="PRINTS" id="PR01703">
    <property type="entry name" value="MNSODISMTASE"/>
</dbReference>
<dbReference type="PANTHER" id="PTHR43595:SF2">
    <property type="entry name" value="SMALL RIBOSOMAL SUBUNIT PROTEIN MS42"/>
    <property type="match status" value="1"/>
</dbReference>
<dbReference type="Pfam" id="PF00081">
    <property type="entry name" value="Sod_Fe_N"/>
    <property type="match status" value="1"/>
</dbReference>